<gene>
    <name evidence="1" type="ORF">RHOBADRAFT_54491</name>
</gene>
<dbReference type="Gene3D" id="3.80.10.10">
    <property type="entry name" value="Ribonuclease Inhibitor"/>
    <property type="match status" value="1"/>
</dbReference>
<proteinExistence type="predicted"/>
<dbReference type="InterPro" id="IPR032675">
    <property type="entry name" value="LRR_dom_sf"/>
</dbReference>
<protein>
    <recommendedName>
        <fullName evidence="3">F-box domain-containing protein</fullName>
    </recommendedName>
</protein>
<name>A0A0P9EJW2_RHOGW</name>
<evidence type="ECO:0000313" key="2">
    <source>
        <dbReference type="Proteomes" id="UP000053890"/>
    </source>
</evidence>
<keyword evidence="2" id="KW-1185">Reference proteome</keyword>
<evidence type="ECO:0008006" key="3">
    <source>
        <dbReference type="Google" id="ProtNLM"/>
    </source>
</evidence>
<sequence length="505" mass="55675">MDNQNLISSSSSPPPILRLSNELLDTIFSLAYDNEPKHWAGQMPVCRRLLSFHRAQLYRRVQLRSYAALKSFHRTVVASSSIAELVRHVEMSGWRSENVDAAGAARGWRAGRGDDEGDCKLVTPVEFAALVPRMVHLESLKAYDLDPALVDVVFLDQAASSRLASLKEVDFSCIFDSLVQDGCDVVAWVRRLACLPRLADLTLCQTYQDDPILPAMPVPPTFPRLERLVLEQGLLEDWPGSGYSSPALSQMAPSLVHLELRGRQVGWFASTLASAPVGLRILSLASSDEHFDWDHMAVPINTVLARFKTLEQLFLCRCAFDTSLPSSIADLVILDELVYLSFEDDAVVPDAFLAALLANPCHLPNLETLELNNVRSRKGRTVDSMRGAIPPFETRREYPHWPMWDGWTEPEYPDGSTRRGLTEVWAAANERGIALVGQTRVSFDWQAAFEAEQRVALLALGDLTGDYKRARSVLGAEAVNAHILARSRKAGGAGRGGEGGEGGEA</sequence>
<dbReference type="GeneID" id="28977790"/>
<dbReference type="Proteomes" id="UP000053890">
    <property type="component" value="Unassembled WGS sequence"/>
</dbReference>
<dbReference type="EMBL" id="KQ474081">
    <property type="protein sequence ID" value="KPV73903.1"/>
    <property type="molecule type" value="Genomic_DNA"/>
</dbReference>
<accession>A0A0P9EJW2</accession>
<dbReference type="AlphaFoldDB" id="A0A0P9EJW2"/>
<dbReference type="RefSeq" id="XP_018269952.1">
    <property type="nucleotide sequence ID" value="XM_018417342.1"/>
</dbReference>
<organism evidence="1 2">
    <name type="scientific">Rhodotorula graminis (strain WP1)</name>
    <dbReference type="NCBI Taxonomy" id="578459"/>
    <lineage>
        <taxon>Eukaryota</taxon>
        <taxon>Fungi</taxon>
        <taxon>Dikarya</taxon>
        <taxon>Basidiomycota</taxon>
        <taxon>Pucciniomycotina</taxon>
        <taxon>Microbotryomycetes</taxon>
        <taxon>Sporidiobolales</taxon>
        <taxon>Sporidiobolaceae</taxon>
        <taxon>Rhodotorula</taxon>
    </lineage>
</organism>
<reference evidence="1 2" key="1">
    <citation type="journal article" date="2015" name="Front. Microbiol.">
        <title>Genome sequence of the plant growth promoting endophytic yeast Rhodotorula graminis WP1.</title>
        <authorList>
            <person name="Firrincieli A."/>
            <person name="Otillar R."/>
            <person name="Salamov A."/>
            <person name="Schmutz J."/>
            <person name="Khan Z."/>
            <person name="Redman R.S."/>
            <person name="Fleck N.D."/>
            <person name="Lindquist E."/>
            <person name="Grigoriev I.V."/>
            <person name="Doty S.L."/>
        </authorList>
    </citation>
    <scope>NUCLEOTIDE SEQUENCE [LARGE SCALE GENOMIC DNA]</scope>
    <source>
        <strain evidence="1 2">WP1</strain>
    </source>
</reference>
<evidence type="ECO:0000313" key="1">
    <source>
        <dbReference type="EMBL" id="KPV73903.1"/>
    </source>
</evidence>
<dbReference type="SUPFAM" id="SSF52047">
    <property type="entry name" value="RNI-like"/>
    <property type="match status" value="1"/>
</dbReference>